<dbReference type="KEGG" id="fil:BN1229_v1_3234"/>
<keyword evidence="1" id="KW-0472">Membrane</keyword>
<evidence type="ECO:0000256" key="1">
    <source>
        <dbReference type="SAM" id="Phobius"/>
    </source>
</evidence>
<dbReference type="Pfam" id="PF04143">
    <property type="entry name" value="Sulf_transp"/>
    <property type="match status" value="1"/>
</dbReference>
<feature type="transmembrane region" description="Helical" evidence="1">
    <location>
        <begin position="42"/>
        <end position="61"/>
    </location>
</feature>
<name>A0A0D6JH53_9HYPH</name>
<dbReference type="RefSeq" id="WP_046479067.1">
    <property type="nucleotide sequence ID" value="NZ_LN829118.1"/>
</dbReference>
<feature type="transmembrane region" description="Helical" evidence="1">
    <location>
        <begin position="81"/>
        <end position="104"/>
    </location>
</feature>
<sequence>MSVLNAILIGLATGIVFGFVLEKSRVFEPGVIVGQMQLKNFLMLKVFLSAVITGLIVLAVMNGMFGVKLSLKPLLYKADMIGGLILGIGIALAGACPGTTLAQIGAGYRDAIFTLVGGIAGAITYGYFDVPIKAFFNEKGEKIGFDQLLGLPFWATAIGLAVILAGVLWAVERWQSWTVETGTDYDGLMGGTVQRDKTAAHLRKI</sequence>
<feature type="transmembrane region" description="Helical" evidence="1">
    <location>
        <begin position="111"/>
        <end position="128"/>
    </location>
</feature>
<reference evidence="3" key="1">
    <citation type="submission" date="2015-02" db="EMBL/GenBank/DDBJ databases">
        <authorList>
            <person name="Chooi Y.-H."/>
        </authorList>
    </citation>
    <scope>NUCLEOTIDE SEQUENCE [LARGE SCALE GENOMIC DNA]</scope>
    <source>
        <strain evidence="3">strain Y</strain>
    </source>
</reference>
<feature type="transmembrane region" description="Helical" evidence="1">
    <location>
        <begin position="6"/>
        <end position="21"/>
    </location>
</feature>
<dbReference type="AlphaFoldDB" id="A0A0D6JH53"/>
<dbReference type="Proteomes" id="UP000033187">
    <property type="component" value="Chromosome 1"/>
</dbReference>
<evidence type="ECO:0000313" key="2">
    <source>
        <dbReference type="EMBL" id="CPR20616.1"/>
    </source>
</evidence>
<dbReference type="KEGG" id="fiy:BN1229_v1_2689"/>
<proteinExistence type="predicted"/>
<feature type="transmembrane region" description="Helical" evidence="1">
    <location>
        <begin position="148"/>
        <end position="171"/>
    </location>
</feature>
<protein>
    <submittedName>
        <fullName evidence="2">Uncharacterized protein</fullName>
    </submittedName>
</protein>
<gene>
    <name evidence="2" type="ORF">YBN1229_v1_2689</name>
</gene>
<organism evidence="2 3">
    <name type="scientific">Candidatus Filomicrobium marinum</name>
    <dbReference type="NCBI Taxonomy" id="1608628"/>
    <lineage>
        <taxon>Bacteria</taxon>
        <taxon>Pseudomonadati</taxon>
        <taxon>Pseudomonadota</taxon>
        <taxon>Alphaproteobacteria</taxon>
        <taxon>Hyphomicrobiales</taxon>
        <taxon>Hyphomicrobiaceae</taxon>
        <taxon>Filomicrobium</taxon>
    </lineage>
</organism>
<evidence type="ECO:0000313" key="3">
    <source>
        <dbReference type="Proteomes" id="UP000033187"/>
    </source>
</evidence>
<dbReference type="InterPro" id="IPR007272">
    <property type="entry name" value="Sulf_transp_TsuA/YedE"/>
</dbReference>
<keyword evidence="1" id="KW-1133">Transmembrane helix</keyword>
<keyword evidence="1" id="KW-0812">Transmembrane</keyword>
<accession>A0A0D6JH53</accession>
<keyword evidence="3" id="KW-1185">Reference proteome</keyword>
<dbReference type="EMBL" id="LN829119">
    <property type="protein sequence ID" value="CPR20616.1"/>
    <property type="molecule type" value="Genomic_DNA"/>
</dbReference>
<dbReference type="OrthoDB" id="9790409at2"/>